<dbReference type="AlphaFoldDB" id="A0A4Q1CM39"/>
<dbReference type="Gene3D" id="3.40.390.10">
    <property type="entry name" value="Collagenase (Catalytic Domain)"/>
    <property type="match status" value="1"/>
</dbReference>
<dbReference type="InterPro" id="IPR024079">
    <property type="entry name" value="MetalloPept_cat_dom_sf"/>
</dbReference>
<proteinExistence type="predicted"/>
<dbReference type="SUPFAM" id="SSF55486">
    <property type="entry name" value="Metalloproteases ('zincins'), catalytic domain"/>
    <property type="match status" value="1"/>
</dbReference>
<sequence>MKQLASITILLASLNSYAQYPISTKTQIQQGNNVTIANKILPSKTYDFSNMKICVDRPLLNQSLPERDFSLVTAPPRINSDGSISTIAVKHQPLAGETLKMWSPGETIKVFLSTTNGSDAIREQIKLIVKEWERIANINFQFVTSKSDAKIKVWFASNKKYWSWIGRDVLFNPFDAYTMNLGFINSGITTTDVRAIVLHEFGHALGFIHEHQSPASGIQWDKEKVYAFFAEEPNKWSRAEVDLNVFNRYARTTTNYSAYDPASIMHYEIPAELTTTNTGTTYNTNFSYIDMQYARALYPFPVYNSGATGTLRTGDDCDLIDFRVDYNVVPKDKIEFILELGTNSSGRNITWWKQIAVPLKNGTEAMNWVQNHSLIASENRTSYTIQVNAADIDRTKGISFWKAKLLGVHTLLPYKWPVLEALTGGCRVKLTWKNDKCG</sequence>
<dbReference type="Proteomes" id="UP000290204">
    <property type="component" value="Unassembled WGS sequence"/>
</dbReference>
<reference evidence="3 4" key="1">
    <citation type="submission" date="2019-01" db="EMBL/GenBank/DDBJ databases">
        <title>Lacibacter sp. strain TTM-7.</title>
        <authorList>
            <person name="Chen W.-M."/>
        </authorList>
    </citation>
    <scope>NUCLEOTIDE SEQUENCE [LARGE SCALE GENOMIC DNA]</scope>
    <source>
        <strain evidence="3 4">TTM-7</strain>
    </source>
</reference>
<evidence type="ECO:0000256" key="1">
    <source>
        <dbReference type="SAM" id="SignalP"/>
    </source>
</evidence>
<feature type="domain" description="Peptidase metallopeptidase" evidence="2">
    <location>
        <begin position="98"/>
        <end position="245"/>
    </location>
</feature>
<comment type="caution">
    <text evidence="3">The sequence shown here is derived from an EMBL/GenBank/DDBJ whole genome shotgun (WGS) entry which is preliminary data.</text>
</comment>
<keyword evidence="4" id="KW-1185">Reference proteome</keyword>
<evidence type="ECO:0000259" key="2">
    <source>
        <dbReference type="SMART" id="SM00235"/>
    </source>
</evidence>
<dbReference type="GO" id="GO:0004222">
    <property type="term" value="F:metalloendopeptidase activity"/>
    <property type="evidence" value="ECO:0007669"/>
    <property type="project" value="InterPro"/>
</dbReference>
<keyword evidence="1" id="KW-0732">Signal</keyword>
<dbReference type="OrthoDB" id="3669864at2"/>
<dbReference type="Pfam" id="PF01400">
    <property type="entry name" value="Astacin"/>
    <property type="match status" value="1"/>
</dbReference>
<gene>
    <name evidence="3" type="ORF">ESA94_03590</name>
</gene>
<evidence type="ECO:0000313" key="4">
    <source>
        <dbReference type="Proteomes" id="UP000290204"/>
    </source>
</evidence>
<feature type="signal peptide" evidence="1">
    <location>
        <begin position="1"/>
        <end position="18"/>
    </location>
</feature>
<dbReference type="EMBL" id="SDHW01000001">
    <property type="protein sequence ID" value="RXK62108.1"/>
    <property type="molecule type" value="Genomic_DNA"/>
</dbReference>
<accession>A0A4Q1CM39</accession>
<feature type="chain" id="PRO_5020908891" description="Peptidase metallopeptidase domain-containing protein" evidence="1">
    <location>
        <begin position="19"/>
        <end position="438"/>
    </location>
</feature>
<dbReference type="GO" id="GO:0008270">
    <property type="term" value="F:zinc ion binding"/>
    <property type="evidence" value="ECO:0007669"/>
    <property type="project" value="InterPro"/>
</dbReference>
<dbReference type="SMART" id="SM00235">
    <property type="entry name" value="ZnMc"/>
    <property type="match status" value="1"/>
</dbReference>
<dbReference type="GO" id="GO:0006508">
    <property type="term" value="P:proteolysis"/>
    <property type="evidence" value="ECO:0007669"/>
    <property type="project" value="InterPro"/>
</dbReference>
<name>A0A4Q1CM39_9BACT</name>
<protein>
    <recommendedName>
        <fullName evidence="2">Peptidase metallopeptidase domain-containing protein</fullName>
    </recommendedName>
</protein>
<evidence type="ECO:0000313" key="3">
    <source>
        <dbReference type="EMBL" id="RXK62108.1"/>
    </source>
</evidence>
<dbReference type="InterPro" id="IPR006026">
    <property type="entry name" value="Peptidase_Metallo"/>
</dbReference>
<dbReference type="InterPro" id="IPR001506">
    <property type="entry name" value="Peptidase_M12A"/>
</dbReference>
<organism evidence="3 4">
    <name type="scientific">Lacibacter luteus</name>
    <dbReference type="NCBI Taxonomy" id="2508719"/>
    <lineage>
        <taxon>Bacteria</taxon>
        <taxon>Pseudomonadati</taxon>
        <taxon>Bacteroidota</taxon>
        <taxon>Chitinophagia</taxon>
        <taxon>Chitinophagales</taxon>
        <taxon>Chitinophagaceae</taxon>
        <taxon>Lacibacter</taxon>
    </lineage>
</organism>